<protein>
    <submittedName>
        <fullName evidence="1">Uncharacterized protein</fullName>
    </submittedName>
</protein>
<dbReference type="EMBL" id="AOPZ01000049">
    <property type="protein sequence ID" value="EPH45658.1"/>
    <property type="molecule type" value="Genomic_DNA"/>
</dbReference>
<dbReference type="Pfam" id="PF20159">
    <property type="entry name" value="YidB"/>
    <property type="match status" value="1"/>
</dbReference>
<dbReference type="Gene3D" id="1.10.10.690">
    <property type="entry name" value="YidB-like"/>
    <property type="match status" value="1"/>
</dbReference>
<evidence type="ECO:0000313" key="1">
    <source>
        <dbReference type="EMBL" id="EPH45658.1"/>
    </source>
</evidence>
<evidence type="ECO:0000313" key="2">
    <source>
        <dbReference type="Proteomes" id="UP000014629"/>
    </source>
</evidence>
<sequence>MLSTYAWEKDMAAFEAPASPLEHTLIATLFDGSQVGAAIEELRQAGLGDKLDSWVSTGENLPLTADELTKALGPSIERIALVIGSSADEVAQKVAAVLPATVDTMSPNGELPS</sequence>
<dbReference type="AlphaFoldDB" id="S3ZR33"/>
<accession>S3ZR33</accession>
<reference evidence="1 2" key="1">
    <citation type="submission" date="2013-02" db="EMBL/GenBank/DDBJ databases">
        <title>Draft Genome Sequence of Streptomyces aurantiacus, Which Produces Setomimycin.</title>
        <authorList>
            <person name="Gruening B.A."/>
            <person name="Praeg A."/>
            <person name="Erxleben A."/>
            <person name="Guenther S."/>
            <person name="Mueller M."/>
        </authorList>
    </citation>
    <scope>NUCLEOTIDE SEQUENCE [LARGE SCALE GENOMIC DNA]</scope>
    <source>
        <strain evidence="1 2">JA 4570</strain>
    </source>
</reference>
<gene>
    <name evidence="1" type="ORF">STRAU_1239</name>
</gene>
<comment type="caution">
    <text evidence="1">The sequence shown here is derived from an EMBL/GenBank/DDBJ whole genome shotgun (WGS) entry which is preliminary data.</text>
</comment>
<dbReference type="PATRIC" id="fig|1286094.4.peg.1219"/>
<dbReference type="SUPFAM" id="SSF140804">
    <property type="entry name" value="YidB-like"/>
    <property type="match status" value="1"/>
</dbReference>
<dbReference type="InterPro" id="IPR027405">
    <property type="entry name" value="YidB-like"/>
</dbReference>
<name>S3ZR33_9ACTN</name>
<dbReference type="InterPro" id="IPR045372">
    <property type="entry name" value="YidB"/>
</dbReference>
<proteinExistence type="predicted"/>
<dbReference type="Proteomes" id="UP000014629">
    <property type="component" value="Unassembled WGS sequence"/>
</dbReference>
<organism evidence="1 2">
    <name type="scientific">Streptomyces aurantiacus JA 4570</name>
    <dbReference type="NCBI Taxonomy" id="1286094"/>
    <lineage>
        <taxon>Bacteria</taxon>
        <taxon>Bacillati</taxon>
        <taxon>Actinomycetota</taxon>
        <taxon>Actinomycetes</taxon>
        <taxon>Kitasatosporales</taxon>
        <taxon>Streptomycetaceae</taxon>
        <taxon>Streptomyces</taxon>
        <taxon>Streptomyces aurantiacus group</taxon>
    </lineage>
</organism>
<keyword evidence="2" id="KW-1185">Reference proteome</keyword>